<protein>
    <submittedName>
        <fullName evidence="2">Uncharacterized protein</fullName>
    </submittedName>
</protein>
<proteinExistence type="predicted"/>
<accession>A0A6C0M430</accession>
<keyword evidence="1" id="KW-1133">Transmembrane helix</keyword>
<evidence type="ECO:0000256" key="1">
    <source>
        <dbReference type="SAM" id="Phobius"/>
    </source>
</evidence>
<sequence length="60" mass="6778">MIGTMVVFAGGALETVFLIIGLVTEIPTLFFRSGRWIVLCLYVRIVELDVAKLNFEKFIN</sequence>
<reference evidence="2" key="1">
    <citation type="journal article" date="2020" name="Nature">
        <title>Giant virus diversity and host interactions through global metagenomics.</title>
        <authorList>
            <person name="Schulz F."/>
            <person name="Roux S."/>
            <person name="Paez-Espino D."/>
            <person name="Jungbluth S."/>
            <person name="Walsh D.A."/>
            <person name="Denef V.J."/>
            <person name="McMahon K.D."/>
            <person name="Konstantinidis K.T."/>
            <person name="Eloe-Fadrosh E.A."/>
            <person name="Kyrpides N.C."/>
            <person name="Woyke T."/>
        </authorList>
    </citation>
    <scope>NUCLEOTIDE SEQUENCE</scope>
    <source>
        <strain evidence="2">GVMAG-S-1035124-57</strain>
    </source>
</reference>
<organism evidence="2">
    <name type="scientific">viral metagenome</name>
    <dbReference type="NCBI Taxonomy" id="1070528"/>
    <lineage>
        <taxon>unclassified sequences</taxon>
        <taxon>metagenomes</taxon>
        <taxon>organismal metagenomes</taxon>
    </lineage>
</organism>
<name>A0A6C0M430_9ZZZZ</name>
<feature type="transmembrane region" description="Helical" evidence="1">
    <location>
        <begin position="6"/>
        <end position="26"/>
    </location>
</feature>
<keyword evidence="1" id="KW-0472">Membrane</keyword>
<evidence type="ECO:0000313" key="2">
    <source>
        <dbReference type="EMBL" id="QHU36721.1"/>
    </source>
</evidence>
<keyword evidence="1" id="KW-0812">Transmembrane</keyword>
<dbReference type="EMBL" id="MN740631">
    <property type="protein sequence ID" value="QHU36721.1"/>
    <property type="molecule type" value="Genomic_DNA"/>
</dbReference>
<dbReference type="AlphaFoldDB" id="A0A6C0M430"/>